<accession>A0ABS2W7D7</accession>
<dbReference type="SUPFAM" id="SSF53822">
    <property type="entry name" value="Periplasmic binding protein-like I"/>
    <property type="match status" value="1"/>
</dbReference>
<keyword evidence="3" id="KW-0804">Transcription</keyword>
<proteinExistence type="predicted"/>
<keyword evidence="6" id="KW-1185">Reference proteome</keyword>
<dbReference type="SMART" id="SM00354">
    <property type="entry name" value="HTH_LACI"/>
    <property type="match status" value="1"/>
</dbReference>
<evidence type="ECO:0000256" key="3">
    <source>
        <dbReference type="ARBA" id="ARBA00023163"/>
    </source>
</evidence>
<protein>
    <submittedName>
        <fullName evidence="5">LacI family DNA-binding transcriptional regulator</fullName>
    </submittedName>
</protein>
<keyword evidence="1" id="KW-0805">Transcription regulation</keyword>
<evidence type="ECO:0000256" key="2">
    <source>
        <dbReference type="ARBA" id="ARBA00023125"/>
    </source>
</evidence>
<evidence type="ECO:0000259" key="4">
    <source>
        <dbReference type="PROSITE" id="PS50932"/>
    </source>
</evidence>
<dbReference type="InterPro" id="IPR028082">
    <property type="entry name" value="Peripla_BP_I"/>
</dbReference>
<evidence type="ECO:0000256" key="1">
    <source>
        <dbReference type="ARBA" id="ARBA00023015"/>
    </source>
</evidence>
<dbReference type="GO" id="GO:0003677">
    <property type="term" value="F:DNA binding"/>
    <property type="evidence" value="ECO:0007669"/>
    <property type="project" value="UniProtKB-KW"/>
</dbReference>
<evidence type="ECO:0000313" key="5">
    <source>
        <dbReference type="EMBL" id="MBN0987486.1"/>
    </source>
</evidence>
<dbReference type="Gene3D" id="1.10.260.40">
    <property type="entry name" value="lambda repressor-like DNA-binding domains"/>
    <property type="match status" value="1"/>
</dbReference>
<dbReference type="Proteomes" id="UP000760472">
    <property type="component" value="Unassembled WGS sequence"/>
</dbReference>
<dbReference type="PANTHER" id="PTHR30146">
    <property type="entry name" value="LACI-RELATED TRANSCRIPTIONAL REPRESSOR"/>
    <property type="match status" value="1"/>
</dbReference>
<gene>
    <name evidence="5" type="ORF">JW498_08945</name>
</gene>
<dbReference type="EMBL" id="JAFFZP010000011">
    <property type="protein sequence ID" value="MBN0987486.1"/>
    <property type="molecule type" value="Genomic_DNA"/>
</dbReference>
<dbReference type="CDD" id="cd06279">
    <property type="entry name" value="PBP1_LacI-like"/>
    <property type="match status" value="1"/>
</dbReference>
<dbReference type="RefSeq" id="WP_205208807.1">
    <property type="nucleotide sequence ID" value="NZ_JAFFZO010000001.1"/>
</dbReference>
<feature type="domain" description="HTH lacI-type" evidence="4">
    <location>
        <begin position="11"/>
        <end position="55"/>
    </location>
</feature>
<reference evidence="5 6" key="1">
    <citation type="submission" date="2021-02" db="EMBL/GenBank/DDBJ databases">
        <title>A novel species of genus Amphritea isolated from a fishpond in China.</title>
        <authorList>
            <person name="Lu H."/>
        </authorList>
    </citation>
    <scope>NUCLEOTIDE SEQUENCE [LARGE SCALE GENOMIC DNA]</scope>
    <source>
        <strain evidence="5 6">RP18W</strain>
    </source>
</reference>
<dbReference type="InterPro" id="IPR000843">
    <property type="entry name" value="HTH_LacI"/>
</dbReference>
<dbReference type="PROSITE" id="PS50932">
    <property type="entry name" value="HTH_LACI_2"/>
    <property type="match status" value="1"/>
</dbReference>
<sequence>MIADSKKAPRPTIRDAANHIGVSTATISNAFNHPDQLSPELRERILSECRQLGYRSSGSPRKADCSGSQGVIGIVLPDCLSYNLNDSVANQFLNGVTTELESQHLSMLMIHSRELSSTNQVRRLQSTVDGFIVYGHIEDDAIFDQLTLQSKKLIAVDCAMGDHSSIASDNFGGAFNSADLALQHSPKYPAILGLRIINSKHVCRVYNDNDLFSNTISVAALRLQGYRQALSEHNMTLPNERLWHIPDNTEASALLAVREALHCTPRPDALFCMTDTYALTAIKEATRMGIRIPQELKIIGFDGVPESLTSSPSLTTVKQDNFAKGEIAAGLFTKPAPPRETILPTELLIRESCPMP</sequence>
<organism evidence="5 6">
    <name type="scientific">Amphritea pacifica</name>
    <dbReference type="NCBI Taxonomy" id="2811233"/>
    <lineage>
        <taxon>Bacteria</taxon>
        <taxon>Pseudomonadati</taxon>
        <taxon>Pseudomonadota</taxon>
        <taxon>Gammaproteobacteria</taxon>
        <taxon>Oceanospirillales</taxon>
        <taxon>Oceanospirillaceae</taxon>
        <taxon>Amphritea</taxon>
    </lineage>
</organism>
<dbReference type="Pfam" id="PF00356">
    <property type="entry name" value="LacI"/>
    <property type="match status" value="1"/>
</dbReference>
<dbReference type="SUPFAM" id="SSF47413">
    <property type="entry name" value="lambda repressor-like DNA-binding domains"/>
    <property type="match status" value="1"/>
</dbReference>
<evidence type="ECO:0000313" key="6">
    <source>
        <dbReference type="Proteomes" id="UP000760472"/>
    </source>
</evidence>
<dbReference type="InterPro" id="IPR046335">
    <property type="entry name" value="LacI/GalR-like_sensor"/>
</dbReference>
<dbReference type="CDD" id="cd01392">
    <property type="entry name" value="HTH_LacI"/>
    <property type="match status" value="1"/>
</dbReference>
<dbReference type="Gene3D" id="3.40.50.2300">
    <property type="match status" value="2"/>
</dbReference>
<dbReference type="PANTHER" id="PTHR30146:SF138">
    <property type="entry name" value="TRANSCRIPTIONAL REGULATORY PROTEIN"/>
    <property type="match status" value="1"/>
</dbReference>
<dbReference type="InterPro" id="IPR010982">
    <property type="entry name" value="Lambda_DNA-bd_dom_sf"/>
</dbReference>
<keyword evidence="2 5" id="KW-0238">DNA-binding</keyword>
<name>A0ABS2W7D7_9GAMM</name>
<comment type="caution">
    <text evidence="5">The sequence shown here is derived from an EMBL/GenBank/DDBJ whole genome shotgun (WGS) entry which is preliminary data.</text>
</comment>
<dbReference type="Pfam" id="PF13377">
    <property type="entry name" value="Peripla_BP_3"/>
    <property type="match status" value="1"/>
</dbReference>